<evidence type="ECO:0000313" key="4">
    <source>
        <dbReference type="EMBL" id="ETJ17335.1"/>
    </source>
</evidence>
<dbReference type="Pfam" id="PF00239">
    <property type="entry name" value="Resolvase"/>
    <property type="match status" value="1"/>
</dbReference>
<keyword evidence="2" id="KW-0233">DNA recombination</keyword>
<dbReference type="SMART" id="SM00857">
    <property type="entry name" value="Resolvase"/>
    <property type="match status" value="1"/>
</dbReference>
<feature type="domain" description="Resolvase/invertase-type recombinase catalytic" evidence="3">
    <location>
        <begin position="3"/>
        <end position="168"/>
    </location>
</feature>
<dbReference type="AlphaFoldDB" id="W1WJQ8"/>
<dbReference type="GO" id="GO:0000150">
    <property type="term" value="F:DNA strand exchange activity"/>
    <property type="evidence" value="ECO:0007669"/>
    <property type="project" value="InterPro"/>
</dbReference>
<dbReference type="PROSITE" id="PS51736">
    <property type="entry name" value="RECOMBINASES_3"/>
    <property type="match status" value="1"/>
</dbReference>
<comment type="caution">
    <text evidence="4">The sequence shown here is derived from an EMBL/GenBank/DDBJ whole genome shotgun (WGS) entry which is preliminary data.</text>
</comment>
<dbReference type="Gene3D" id="3.40.50.1390">
    <property type="entry name" value="Resolvase, N-terminal catalytic domain"/>
    <property type="match status" value="1"/>
</dbReference>
<dbReference type="InterPro" id="IPR036162">
    <property type="entry name" value="Resolvase-like_N_sf"/>
</dbReference>
<dbReference type="PANTHER" id="PTHR30461">
    <property type="entry name" value="DNA-INVERTASE FROM LAMBDOID PROPHAGE"/>
    <property type="match status" value="1"/>
</dbReference>
<dbReference type="GO" id="GO:0003677">
    <property type="term" value="F:DNA binding"/>
    <property type="evidence" value="ECO:0007669"/>
    <property type="project" value="UniProtKB-KW"/>
</dbReference>
<evidence type="ECO:0000256" key="1">
    <source>
        <dbReference type="ARBA" id="ARBA00023125"/>
    </source>
</evidence>
<proteinExistence type="predicted"/>
<reference evidence="4" key="1">
    <citation type="submission" date="2013-12" db="EMBL/GenBank/DDBJ databases">
        <title>A Varibaculum cambriense genome reconstructed from a premature infant gut community with otherwise low bacterial novelty that shifts toward anaerobic metabolism during the third week of life.</title>
        <authorList>
            <person name="Brown C.T."/>
            <person name="Sharon I."/>
            <person name="Thomas B.C."/>
            <person name="Castelle C.J."/>
            <person name="Morowitz M.J."/>
            <person name="Banfield J.F."/>
        </authorList>
    </citation>
    <scope>NUCLEOTIDE SEQUENCE</scope>
</reference>
<evidence type="ECO:0000256" key="2">
    <source>
        <dbReference type="ARBA" id="ARBA00023172"/>
    </source>
</evidence>
<dbReference type="CDD" id="cd03768">
    <property type="entry name" value="SR_ResInv"/>
    <property type="match status" value="1"/>
</dbReference>
<accession>W1WJQ8</accession>
<organism evidence="4">
    <name type="scientific">human gut metagenome</name>
    <dbReference type="NCBI Taxonomy" id="408170"/>
    <lineage>
        <taxon>unclassified sequences</taxon>
        <taxon>metagenomes</taxon>
        <taxon>organismal metagenomes</taxon>
    </lineage>
</organism>
<sequence>MGKIYGYCRISSAKQNIDRQIRNIKKVYENAYIVQETFTGTKIEGRKEFQKLLNRVKQGDTIVFDSVSRMSRTSDEGFELYEKLYNQGIELVFLNEPHINTATYKKALTSNQLQPTGTSVDLILEGINKYLLELAREHIKIAFNQSEKEVEDLRQRTREGIETARLNGKQIGQVKGTKLTTKKSIQAKEIIKQHSIDFGGTLNDKNVIKLCGISRNSFYKYKREIREEYKS</sequence>
<dbReference type="InterPro" id="IPR006119">
    <property type="entry name" value="Resolv_N"/>
</dbReference>
<gene>
    <name evidence="4" type="ORF">Q604_UNBc4C00002G0020</name>
</gene>
<evidence type="ECO:0000259" key="3">
    <source>
        <dbReference type="PROSITE" id="PS51736"/>
    </source>
</evidence>
<dbReference type="InterPro" id="IPR050639">
    <property type="entry name" value="SSR_resolvase"/>
</dbReference>
<dbReference type="SUPFAM" id="SSF53041">
    <property type="entry name" value="Resolvase-like"/>
    <property type="match status" value="1"/>
</dbReference>
<protein>
    <submittedName>
        <fullName evidence="4">Resolvase</fullName>
    </submittedName>
</protein>
<keyword evidence="1" id="KW-0238">DNA-binding</keyword>
<dbReference type="EMBL" id="AZMM01018783">
    <property type="protein sequence ID" value="ETJ17335.1"/>
    <property type="molecule type" value="Genomic_DNA"/>
</dbReference>
<dbReference type="PANTHER" id="PTHR30461:SF2">
    <property type="entry name" value="SERINE RECOMBINASE PINE-RELATED"/>
    <property type="match status" value="1"/>
</dbReference>
<name>W1WJQ8_9ZZZZ</name>